<sequence>MLHFDQQSQLQSQLQDKQQQLLPQAYLTNFHNRIRSENVPIFVTAQPSRGHKRARVVNYAEVDNDIFDEFSAYNKSSNGNDRNATRGEDRIADEDEDMGSDKEADSEEDHVTDTNGGAGNVDGDGVNNDIHRSLSRSNANSTSNLSMHDSLRANSSTVSLSINNVKSQEGLDSNVNNNDNADLNTLDLKNDDDEEFEKFKFDEDGNLYDNVNGVDGNGDNGNSSNGDNDTVSNNIIKTRLRRKESNDTRTIKENSLPDIECQEDLMSVLRYPKIKATFSQSKIATPYRLDIPSPLSIDQQEPILIPVNLNIEHNGHTIIDHFIWNVNDHSITPEEFSTIYCRDIDFANSNALQSQIVSTINEQIQENITVASVVVPDLHVIINLTCNLGEKFYEDNFQWNLNDKSLSPEKFAEIVVQDLGLTRDYISIISFSLHENILKIKKEWLDGQLNVDHVPNGSAFGYLSGIRLDLDHLGADWCPKVETLTPEEIQRREIEKERNLRRLKRESDRLGRRGRRRVDELETTLKI</sequence>
<evidence type="ECO:0000256" key="5">
    <source>
        <dbReference type="ARBA" id="ARBA00023242"/>
    </source>
</evidence>
<comment type="subcellular location">
    <subcellularLocation>
        <location evidence="1">Nucleus</location>
    </subcellularLocation>
</comment>
<keyword evidence="4" id="KW-0804">Transcription</keyword>
<dbReference type="GO" id="GO:0034080">
    <property type="term" value="P:CENP-A containing chromatin assembly"/>
    <property type="evidence" value="ECO:0007669"/>
    <property type="project" value="EnsemblFungi"/>
</dbReference>
<evidence type="ECO:0000313" key="7">
    <source>
        <dbReference type="EMBL" id="CCE65285.1"/>
    </source>
</evidence>
<dbReference type="GO" id="GO:0033262">
    <property type="term" value="P:regulation of nuclear cell cycle DNA replication"/>
    <property type="evidence" value="ECO:0007669"/>
    <property type="project" value="EnsemblFungi"/>
</dbReference>
<evidence type="ECO:0000313" key="8">
    <source>
        <dbReference type="Proteomes" id="UP000005666"/>
    </source>
</evidence>
<dbReference type="InterPro" id="IPR006939">
    <property type="entry name" value="SNF5"/>
</dbReference>
<dbReference type="KEGG" id="tpf:TPHA_0K01520"/>
<dbReference type="GO" id="GO:0031491">
    <property type="term" value="F:nucleosome binding"/>
    <property type="evidence" value="ECO:0007669"/>
    <property type="project" value="EnsemblFungi"/>
</dbReference>
<evidence type="ECO:0000256" key="4">
    <source>
        <dbReference type="ARBA" id="ARBA00023163"/>
    </source>
</evidence>
<keyword evidence="8" id="KW-1185">Reference proteome</keyword>
<protein>
    <recommendedName>
        <fullName evidence="9">Chromatin structure-remodeling complex subunit SFH1</fullName>
    </recommendedName>
</protein>
<reference evidence="7 8" key="1">
    <citation type="journal article" date="2011" name="Proc. Natl. Acad. Sci. U.S.A.">
        <title>Evolutionary erosion of yeast sex chromosomes by mating-type switching accidents.</title>
        <authorList>
            <person name="Gordon J.L."/>
            <person name="Armisen D."/>
            <person name="Proux-Wera E."/>
            <person name="Oheigeartaigh S.S."/>
            <person name="Byrne K.P."/>
            <person name="Wolfe K.H."/>
        </authorList>
    </citation>
    <scope>NUCLEOTIDE SEQUENCE [LARGE SCALE GENOMIC DNA]</scope>
    <source>
        <strain evidence="8">ATCC 24235 / CBS 4417 / NBRC 1672 / NRRL Y-8282 / UCD 70-5</strain>
    </source>
</reference>
<dbReference type="STRING" id="1071381.G8BZF7"/>
<feature type="compositionally biased region" description="Polar residues" evidence="6">
    <location>
        <begin position="135"/>
        <end position="147"/>
    </location>
</feature>
<dbReference type="Proteomes" id="UP000005666">
    <property type="component" value="Chromosome 11"/>
</dbReference>
<proteinExistence type="inferred from homology"/>
<evidence type="ECO:0000256" key="6">
    <source>
        <dbReference type="SAM" id="MobiDB-lite"/>
    </source>
</evidence>
<keyword evidence="5" id="KW-0539">Nucleus</keyword>
<dbReference type="eggNOG" id="KOG1649">
    <property type="taxonomic scope" value="Eukaryota"/>
</dbReference>
<dbReference type="GO" id="GO:0006302">
    <property type="term" value="P:double-strand break repair"/>
    <property type="evidence" value="ECO:0007669"/>
    <property type="project" value="EnsemblFungi"/>
</dbReference>
<feature type="compositionally biased region" description="Acidic residues" evidence="6">
    <location>
        <begin position="91"/>
        <end position="110"/>
    </location>
</feature>
<feature type="compositionally biased region" description="Polar residues" evidence="6">
    <location>
        <begin position="73"/>
        <end position="82"/>
    </location>
</feature>
<dbReference type="HOGENOM" id="CLU_014421_4_0_1"/>
<dbReference type="RefSeq" id="XP_003687719.1">
    <property type="nucleotide sequence ID" value="XM_003687671.1"/>
</dbReference>
<dbReference type="GeneID" id="11533338"/>
<dbReference type="GO" id="GO:0006337">
    <property type="term" value="P:nucleosome disassembly"/>
    <property type="evidence" value="ECO:0007669"/>
    <property type="project" value="EnsemblFungi"/>
</dbReference>
<evidence type="ECO:0008006" key="9">
    <source>
        <dbReference type="Google" id="ProtNLM"/>
    </source>
</evidence>
<dbReference type="Pfam" id="PF04855">
    <property type="entry name" value="SNF5"/>
    <property type="match status" value="1"/>
</dbReference>
<evidence type="ECO:0000256" key="3">
    <source>
        <dbReference type="ARBA" id="ARBA00023015"/>
    </source>
</evidence>
<dbReference type="GO" id="GO:0006368">
    <property type="term" value="P:transcription elongation by RNA polymerase II"/>
    <property type="evidence" value="ECO:0007669"/>
    <property type="project" value="EnsemblFungi"/>
</dbReference>
<evidence type="ECO:0000256" key="1">
    <source>
        <dbReference type="ARBA" id="ARBA00004123"/>
    </source>
</evidence>
<dbReference type="GO" id="GO:0000086">
    <property type="term" value="P:G2/M transition of mitotic cell cycle"/>
    <property type="evidence" value="ECO:0007669"/>
    <property type="project" value="EnsemblFungi"/>
</dbReference>
<evidence type="ECO:0000256" key="2">
    <source>
        <dbReference type="ARBA" id="ARBA00010239"/>
    </source>
</evidence>
<dbReference type="AlphaFoldDB" id="G8BZF7"/>
<keyword evidence="3" id="KW-0805">Transcription regulation</keyword>
<dbReference type="OrthoDB" id="10258327at2759"/>
<dbReference type="OMA" id="NFHNRIR"/>
<gene>
    <name evidence="7" type="primary">TPHA0K01520</name>
    <name evidence="7" type="ordered locus">TPHA_0K01520</name>
</gene>
<dbReference type="GO" id="GO:0000228">
    <property type="term" value="C:nuclear chromosome"/>
    <property type="evidence" value="ECO:0007669"/>
    <property type="project" value="InterPro"/>
</dbReference>
<feature type="region of interest" description="Disordered" evidence="6">
    <location>
        <begin position="72"/>
        <end position="147"/>
    </location>
</feature>
<dbReference type="PANTHER" id="PTHR10019">
    <property type="entry name" value="SNF5"/>
    <property type="match status" value="1"/>
</dbReference>
<dbReference type="EMBL" id="HE612866">
    <property type="protein sequence ID" value="CCE65285.1"/>
    <property type="molecule type" value="Genomic_DNA"/>
</dbReference>
<organism evidence="7 8">
    <name type="scientific">Tetrapisispora phaffii (strain ATCC 24235 / CBS 4417 / NBRC 1672 / NRRL Y-8282 / UCD 70-5)</name>
    <name type="common">Yeast</name>
    <name type="synonym">Fabospora phaffii</name>
    <dbReference type="NCBI Taxonomy" id="1071381"/>
    <lineage>
        <taxon>Eukaryota</taxon>
        <taxon>Fungi</taxon>
        <taxon>Dikarya</taxon>
        <taxon>Ascomycota</taxon>
        <taxon>Saccharomycotina</taxon>
        <taxon>Saccharomycetes</taxon>
        <taxon>Saccharomycetales</taxon>
        <taxon>Saccharomycetaceae</taxon>
        <taxon>Tetrapisispora</taxon>
    </lineage>
</organism>
<name>G8BZF7_TETPH</name>
<dbReference type="GO" id="GO:0016586">
    <property type="term" value="C:RSC-type complex"/>
    <property type="evidence" value="ECO:0007669"/>
    <property type="project" value="EnsemblFungi"/>
</dbReference>
<dbReference type="GO" id="GO:0007059">
    <property type="term" value="P:chromosome segregation"/>
    <property type="evidence" value="ECO:0007669"/>
    <property type="project" value="EnsemblFungi"/>
</dbReference>
<comment type="similarity">
    <text evidence="2">Belongs to the SNF5 family.</text>
</comment>
<accession>G8BZF7</accession>